<protein>
    <submittedName>
        <fullName evidence="1">Uncharacterized protein</fullName>
    </submittedName>
</protein>
<dbReference type="AlphaFoldDB" id="C5AW78"/>
<evidence type="ECO:0000313" key="2">
    <source>
        <dbReference type="Proteomes" id="UP000009081"/>
    </source>
</evidence>
<dbReference type="KEGG" id="mea:Mex_1p5343"/>
<dbReference type="Proteomes" id="UP000009081">
    <property type="component" value="Chromosome"/>
</dbReference>
<proteinExistence type="predicted"/>
<reference evidence="1 2" key="1">
    <citation type="journal article" date="2009" name="PLoS ONE">
        <title>Methylobacterium genome sequences: a reference blueprint to investigate microbial metabolism of C1 compounds from natural and industrial sources.</title>
        <authorList>
            <person name="Vuilleumier S."/>
            <person name="Chistoserdova L."/>
            <person name="Lee M.-C."/>
            <person name="Bringel F."/>
            <person name="Lajus A."/>
            <person name="Zhou Y."/>
            <person name="Gourion B."/>
            <person name="Barbe V."/>
            <person name="Chang J."/>
            <person name="Cruveiller S."/>
            <person name="Dossat C."/>
            <person name="Gillett W."/>
            <person name="Gruffaz C."/>
            <person name="Haugen E."/>
            <person name="Hourcade E."/>
            <person name="Levy R."/>
            <person name="Mangenot S."/>
            <person name="Muller E."/>
            <person name="Nadalig T."/>
            <person name="Pagni M."/>
            <person name="Penny C."/>
            <person name="Peyraud R."/>
            <person name="Robinson D.G."/>
            <person name="Roche D."/>
            <person name="Rouy Z."/>
            <person name="Saenampechek C."/>
            <person name="Salvignol G."/>
            <person name="Vallenet D."/>
            <person name="Wu Z."/>
            <person name="Marx C.J."/>
            <person name="Vorholt J.A."/>
            <person name="Olson M.V."/>
            <person name="Kaul R."/>
            <person name="Weissenbach J."/>
            <person name="Medigue C."/>
            <person name="Lidstrom M.E."/>
        </authorList>
    </citation>
    <scope>NUCLEOTIDE SEQUENCE [LARGE SCALE GENOMIC DNA]</scope>
    <source>
        <strain evidence="2">ATCC 14718 / DSM 1338 / JCM 2805 / NCIMB 9133 / AM1</strain>
    </source>
</reference>
<dbReference type="STRING" id="272630.MexAM1_META1p5343"/>
<dbReference type="EMBL" id="CP001510">
    <property type="protein sequence ID" value="ACS42941.1"/>
    <property type="molecule type" value="Genomic_DNA"/>
</dbReference>
<evidence type="ECO:0000313" key="1">
    <source>
        <dbReference type="EMBL" id="ACS42941.1"/>
    </source>
</evidence>
<dbReference type="HOGENOM" id="CLU_2601990_0_0_5"/>
<organism evidence="1 2">
    <name type="scientific">Methylorubrum extorquens (strain ATCC 14718 / DSM 1338 / JCM 2805 / NCIMB 9133 / AM1)</name>
    <name type="common">Methylobacterium extorquens</name>
    <dbReference type="NCBI Taxonomy" id="272630"/>
    <lineage>
        <taxon>Bacteria</taxon>
        <taxon>Pseudomonadati</taxon>
        <taxon>Pseudomonadota</taxon>
        <taxon>Alphaproteobacteria</taxon>
        <taxon>Hyphomicrobiales</taxon>
        <taxon>Methylobacteriaceae</taxon>
        <taxon>Methylorubrum</taxon>
    </lineage>
</organism>
<accession>C5AW78</accession>
<gene>
    <name evidence="1" type="ordered locus">MexAM1_META1p5343</name>
</gene>
<name>C5AW78_METEA</name>
<keyword evidence="2" id="KW-1185">Reference proteome</keyword>
<sequence>MRVPCQLQHSFDSLCNLDQQSIPVPLVLSLGFSHRWLPKILAWALSPPQRGAGQKRSTRCESGEIFSRRIYQPSRENEA</sequence>